<evidence type="ECO:0000313" key="3">
    <source>
        <dbReference type="EMBL" id="VGO13758.1"/>
    </source>
</evidence>
<organism evidence="3 4">
    <name type="scientific">Pontiella desulfatans</name>
    <dbReference type="NCBI Taxonomy" id="2750659"/>
    <lineage>
        <taxon>Bacteria</taxon>
        <taxon>Pseudomonadati</taxon>
        <taxon>Kiritimatiellota</taxon>
        <taxon>Kiritimatiellia</taxon>
        <taxon>Kiritimatiellales</taxon>
        <taxon>Pontiellaceae</taxon>
        <taxon>Pontiella</taxon>
    </lineage>
</organism>
<proteinExistence type="predicted"/>
<keyword evidence="1" id="KW-0812">Transmembrane</keyword>
<reference evidence="3 4" key="1">
    <citation type="submission" date="2019-04" db="EMBL/GenBank/DDBJ databases">
        <authorList>
            <person name="Van Vliet M D."/>
        </authorList>
    </citation>
    <scope>NUCLEOTIDE SEQUENCE [LARGE SCALE GENOMIC DNA]</scope>
    <source>
        <strain evidence="3 4">F1</strain>
    </source>
</reference>
<keyword evidence="1" id="KW-1133">Transmembrane helix</keyword>
<name>A0A6C2U1A7_PONDE</name>
<dbReference type="AlphaFoldDB" id="A0A6C2U1A7"/>
<evidence type="ECO:0000313" key="4">
    <source>
        <dbReference type="Proteomes" id="UP000366872"/>
    </source>
</evidence>
<keyword evidence="1" id="KW-0472">Membrane</keyword>
<feature type="transmembrane region" description="Helical" evidence="1">
    <location>
        <begin position="7"/>
        <end position="28"/>
    </location>
</feature>
<dbReference type="EMBL" id="CAAHFG010000001">
    <property type="protein sequence ID" value="VGO13758.1"/>
    <property type="molecule type" value="Genomic_DNA"/>
</dbReference>
<sequence>MSSKPHYFAIGIFVLAATALGLVGIVLISSDAMSSPENFVETYVDESVQGIEVGTPFKLRGVKVGSVCKIAMVSAVYETDKMYVMIRVALDRDAMDFEEKSLETRVREQVKRGLRFKLVPQGITGLSFLEADLFPDTDSDPLVIDWDPDFIYVPSTPATMTLISRSLEKLSAQLDTLDLTAIGNNIEAITSNLNVSVEHVEELTGNAARASDEVIGNIRIASADLPTITSNLTETTEQLEALITSSDRDVDQVLSNLRYITDDARELIRMLKRHPGMLLSEPPDANLSTGGRK</sequence>
<evidence type="ECO:0000256" key="1">
    <source>
        <dbReference type="SAM" id="Phobius"/>
    </source>
</evidence>
<evidence type="ECO:0000259" key="2">
    <source>
        <dbReference type="Pfam" id="PF02470"/>
    </source>
</evidence>
<keyword evidence="4" id="KW-1185">Reference proteome</keyword>
<feature type="domain" description="Mce/MlaD" evidence="2">
    <location>
        <begin position="46"/>
        <end position="130"/>
    </location>
</feature>
<dbReference type="Proteomes" id="UP000366872">
    <property type="component" value="Unassembled WGS sequence"/>
</dbReference>
<dbReference type="PANTHER" id="PTHR36698">
    <property type="entry name" value="BLL5892 PROTEIN"/>
    <property type="match status" value="1"/>
</dbReference>
<accession>A0A6C2U1A7</accession>
<dbReference type="PANTHER" id="PTHR36698:SF2">
    <property type="entry name" value="MCE_MLAD DOMAIN-CONTAINING PROTEIN"/>
    <property type="match status" value="1"/>
</dbReference>
<dbReference type="RefSeq" id="WP_136079302.1">
    <property type="nucleotide sequence ID" value="NZ_CAAHFG010000001.1"/>
</dbReference>
<dbReference type="InterPro" id="IPR003399">
    <property type="entry name" value="Mce/MlaD"/>
</dbReference>
<gene>
    <name evidence="3" type="primary">pqiB</name>
    <name evidence="3" type="ORF">PDESU_02315</name>
</gene>
<protein>
    <submittedName>
        <fullName evidence="3">Paraquat-inducible protein B</fullName>
    </submittedName>
</protein>
<dbReference type="Pfam" id="PF02470">
    <property type="entry name" value="MlaD"/>
    <property type="match status" value="1"/>
</dbReference>